<dbReference type="EMBL" id="MK072383">
    <property type="protein sequence ID" value="AYV82439.1"/>
    <property type="molecule type" value="Genomic_DNA"/>
</dbReference>
<accession>A0A3G5AAS7</accession>
<evidence type="ECO:0000256" key="1">
    <source>
        <dbReference type="ARBA" id="ARBA00008009"/>
    </source>
</evidence>
<dbReference type="InterPro" id="IPR036186">
    <property type="entry name" value="Serpin_sf"/>
</dbReference>
<proteinExistence type="inferred from homology"/>
<name>A0A3G5AAS7_9VIRU</name>
<dbReference type="InterPro" id="IPR023796">
    <property type="entry name" value="Serpin_dom"/>
</dbReference>
<dbReference type="GO" id="GO:0005615">
    <property type="term" value="C:extracellular space"/>
    <property type="evidence" value="ECO:0007669"/>
    <property type="project" value="InterPro"/>
</dbReference>
<dbReference type="InterPro" id="IPR042178">
    <property type="entry name" value="Serpin_sf_1"/>
</dbReference>
<dbReference type="Pfam" id="PF00079">
    <property type="entry name" value="Serpin"/>
    <property type="match status" value="1"/>
</dbReference>
<dbReference type="SMART" id="SM00093">
    <property type="entry name" value="SERPIN"/>
    <property type="match status" value="1"/>
</dbReference>
<gene>
    <name evidence="3" type="ORF">Hyperionvirus1_18</name>
</gene>
<dbReference type="PROSITE" id="PS00284">
    <property type="entry name" value="SERPIN"/>
    <property type="match status" value="1"/>
</dbReference>
<dbReference type="InterPro" id="IPR042185">
    <property type="entry name" value="Serpin_sf_2"/>
</dbReference>
<evidence type="ECO:0000313" key="3">
    <source>
        <dbReference type="EMBL" id="AYV82439.1"/>
    </source>
</evidence>
<organism evidence="3">
    <name type="scientific">Hyperionvirus sp</name>
    <dbReference type="NCBI Taxonomy" id="2487770"/>
    <lineage>
        <taxon>Viruses</taxon>
        <taxon>Varidnaviria</taxon>
        <taxon>Bamfordvirae</taxon>
        <taxon>Nucleocytoviricota</taxon>
        <taxon>Megaviricetes</taxon>
        <taxon>Imitervirales</taxon>
        <taxon>Mimiviridae</taxon>
        <taxon>Klosneuvirinae</taxon>
    </lineage>
</organism>
<dbReference type="PANTHER" id="PTHR11461:SF211">
    <property type="entry name" value="GH10112P-RELATED"/>
    <property type="match status" value="1"/>
</dbReference>
<dbReference type="InterPro" id="IPR000215">
    <property type="entry name" value="Serpin_fam"/>
</dbReference>
<dbReference type="SUPFAM" id="SSF56574">
    <property type="entry name" value="Serpins"/>
    <property type="match status" value="1"/>
</dbReference>
<dbReference type="CDD" id="cd00172">
    <property type="entry name" value="serpin"/>
    <property type="match status" value="1"/>
</dbReference>
<dbReference type="Gene3D" id="2.30.39.10">
    <property type="entry name" value="Alpha-1-antitrypsin, domain 1"/>
    <property type="match status" value="1"/>
</dbReference>
<reference evidence="3" key="1">
    <citation type="submission" date="2018-10" db="EMBL/GenBank/DDBJ databases">
        <title>Hidden diversity of soil giant viruses.</title>
        <authorList>
            <person name="Schulz F."/>
            <person name="Alteio L."/>
            <person name="Goudeau D."/>
            <person name="Ryan E.M."/>
            <person name="Malmstrom R.R."/>
            <person name="Blanchard J."/>
            <person name="Woyke T."/>
        </authorList>
    </citation>
    <scope>NUCLEOTIDE SEQUENCE</scope>
    <source>
        <strain evidence="3">HYV1</strain>
    </source>
</reference>
<dbReference type="Gene3D" id="3.30.497.10">
    <property type="entry name" value="Antithrombin, subunit I, domain 2"/>
    <property type="match status" value="1"/>
</dbReference>
<sequence length="361" mass="39714">MALYETKAAGTVAGDSVFTGVNRKFDKSRSCIFSPLSLEQALAVPYVGSDGDTKAVLANEFDKVVPKGVCPIDYYGDYLNPRLTATGDVSIGNAIWINNKSGFKANPSFAKRVEKLCRVEALPFDEKFQGIIDGFVNEKTKSMIKNGPMIDCSDPLLSVVVLNTLFLESAWKKSFVAAGKRKFTLGSGESIEHPMMSVSLGSCKYYEDENFCAVELEYKNDFAMVVILAKGESLALVDVSESKLAEVRREMKTRGVEVLMPKFSAESTLLLLKPLTELTSDKIVGPYEQMGTDPLKISAIIQQCKIDVDETGTRAAAATTILMTKECLFKAHPTLFHADKPFMYHIAHKEKVLFMGTYIGN</sequence>
<protein>
    <submittedName>
        <fullName evidence="3">Serine protease inhibitor 4</fullName>
    </submittedName>
</protein>
<feature type="domain" description="Serpin" evidence="2">
    <location>
        <begin position="15"/>
        <end position="361"/>
    </location>
</feature>
<dbReference type="PANTHER" id="PTHR11461">
    <property type="entry name" value="SERINE PROTEASE INHIBITOR, SERPIN"/>
    <property type="match status" value="1"/>
</dbReference>
<evidence type="ECO:0000259" key="2">
    <source>
        <dbReference type="SMART" id="SM00093"/>
    </source>
</evidence>
<dbReference type="InterPro" id="IPR023795">
    <property type="entry name" value="Serpin_CS"/>
</dbReference>
<comment type="similarity">
    <text evidence="1">Belongs to the serpin family. Poxviruses subfamily.</text>
</comment>
<dbReference type="GO" id="GO:0004867">
    <property type="term" value="F:serine-type endopeptidase inhibitor activity"/>
    <property type="evidence" value="ECO:0007669"/>
    <property type="project" value="InterPro"/>
</dbReference>